<gene>
    <name evidence="7" type="ORF">LCGC14_0000090</name>
</gene>
<evidence type="ECO:0000256" key="5">
    <source>
        <dbReference type="ARBA" id="ARBA00023136"/>
    </source>
</evidence>
<keyword evidence="4 6" id="KW-1133">Transmembrane helix</keyword>
<evidence type="ECO:0000256" key="6">
    <source>
        <dbReference type="SAM" id="Phobius"/>
    </source>
</evidence>
<evidence type="ECO:0000256" key="4">
    <source>
        <dbReference type="ARBA" id="ARBA00022989"/>
    </source>
</evidence>
<keyword evidence="2" id="KW-1003">Cell membrane</keyword>
<evidence type="ECO:0000256" key="3">
    <source>
        <dbReference type="ARBA" id="ARBA00022692"/>
    </source>
</evidence>
<evidence type="ECO:0000256" key="1">
    <source>
        <dbReference type="ARBA" id="ARBA00004651"/>
    </source>
</evidence>
<organism evidence="7">
    <name type="scientific">marine sediment metagenome</name>
    <dbReference type="NCBI Taxonomy" id="412755"/>
    <lineage>
        <taxon>unclassified sequences</taxon>
        <taxon>metagenomes</taxon>
        <taxon>ecological metagenomes</taxon>
    </lineage>
</organism>
<protein>
    <recommendedName>
        <fullName evidence="8">Na+/H+ antiporter subunit E</fullName>
    </recommendedName>
</protein>
<comment type="subcellular location">
    <subcellularLocation>
        <location evidence="1">Cell membrane</location>
        <topology evidence="1">Multi-pass membrane protein</topology>
    </subcellularLocation>
</comment>
<keyword evidence="3 6" id="KW-0812">Transmembrane</keyword>
<dbReference type="AlphaFoldDB" id="A0A0F9W3Y4"/>
<comment type="caution">
    <text evidence="7">The sequence shown here is derived from an EMBL/GenBank/DDBJ whole genome shotgun (WGS) entry which is preliminary data.</text>
</comment>
<sequence length="165" mass="18183">MARPESGHQRLVTVAVMGTTYAVLWLVLSNNEGWGFGVVVIALAVICALSTELKLPRISWRYLPGFVLFFLSRMLVGGIDVARRTLGRKPDVEPGWVEHRLQGTSESAHLLLSATTGLLPGTLAARIDGDIMRVHSLDTRSDWQRDIGRLETHLERLFPPGEAAS</sequence>
<evidence type="ECO:0000313" key="7">
    <source>
        <dbReference type="EMBL" id="KKO12001.1"/>
    </source>
</evidence>
<accession>A0A0F9W3Y4</accession>
<dbReference type="PANTHER" id="PTHR34584:SF1">
    <property type="entry name" value="NA(+)_H(+) ANTIPORTER SUBUNIT E1"/>
    <property type="match status" value="1"/>
</dbReference>
<dbReference type="GO" id="GO:0005886">
    <property type="term" value="C:plasma membrane"/>
    <property type="evidence" value="ECO:0007669"/>
    <property type="project" value="UniProtKB-SubCell"/>
</dbReference>
<dbReference type="GO" id="GO:0008324">
    <property type="term" value="F:monoatomic cation transmembrane transporter activity"/>
    <property type="evidence" value="ECO:0007669"/>
    <property type="project" value="InterPro"/>
</dbReference>
<keyword evidence="5 6" id="KW-0472">Membrane</keyword>
<feature type="transmembrane region" description="Helical" evidence="6">
    <location>
        <begin position="12"/>
        <end position="28"/>
    </location>
</feature>
<name>A0A0F9W3Y4_9ZZZZ</name>
<feature type="transmembrane region" description="Helical" evidence="6">
    <location>
        <begin position="34"/>
        <end position="53"/>
    </location>
</feature>
<dbReference type="EMBL" id="LAZR01000001">
    <property type="protein sequence ID" value="KKO12001.1"/>
    <property type="molecule type" value="Genomic_DNA"/>
</dbReference>
<dbReference type="Pfam" id="PF01899">
    <property type="entry name" value="MNHE"/>
    <property type="match status" value="1"/>
</dbReference>
<dbReference type="InterPro" id="IPR002758">
    <property type="entry name" value="Cation_antiport_E"/>
</dbReference>
<evidence type="ECO:0000256" key="2">
    <source>
        <dbReference type="ARBA" id="ARBA00022475"/>
    </source>
</evidence>
<proteinExistence type="predicted"/>
<feature type="transmembrane region" description="Helical" evidence="6">
    <location>
        <begin position="60"/>
        <end position="79"/>
    </location>
</feature>
<reference evidence="7" key="1">
    <citation type="journal article" date="2015" name="Nature">
        <title>Complex archaea that bridge the gap between prokaryotes and eukaryotes.</title>
        <authorList>
            <person name="Spang A."/>
            <person name="Saw J.H."/>
            <person name="Jorgensen S.L."/>
            <person name="Zaremba-Niedzwiedzka K."/>
            <person name="Martijn J."/>
            <person name="Lind A.E."/>
            <person name="van Eijk R."/>
            <person name="Schleper C."/>
            <person name="Guy L."/>
            <person name="Ettema T.J."/>
        </authorList>
    </citation>
    <scope>NUCLEOTIDE SEQUENCE</scope>
</reference>
<dbReference type="PANTHER" id="PTHR34584">
    <property type="entry name" value="NA(+)/H(+) ANTIPORTER SUBUNIT E1"/>
    <property type="match status" value="1"/>
</dbReference>
<evidence type="ECO:0008006" key="8">
    <source>
        <dbReference type="Google" id="ProtNLM"/>
    </source>
</evidence>